<evidence type="ECO:0000313" key="2">
    <source>
        <dbReference type="EMBL" id="CAL4767697.1"/>
    </source>
</evidence>
<proteinExistence type="predicted"/>
<reference evidence="1" key="1">
    <citation type="submission" date="2022-10" db="EMBL/GenBank/DDBJ databases">
        <authorList>
            <person name="Chen Y."/>
            <person name="Dougan E. K."/>
            <person name="Chan C."/>
            <person name="Rhodes N."/>
            <person name="Thang M."/>
        </authorList>
    </citation>
    <scope>NUCLEOTIDE SEQUENCE</scope>
</reference>
<keyword evidence="3" id="KW-1185">Reference proteome</keyword>
<reference evidence="2 3" key="2">
    <citation type="submission" date="2024-05" db="EMBL/GenBank/DDBJ databases">
        <authorList>
            <person name="Chen Y."/>
            <person name="Shah S."/>
            <person name="Dougan E. K."/>
            <person name="Thang M."/>
            <person name="Chan C."/>
        </authorList>
    </citation>
    <scope>NUCLEOTIDE SEQUENCE [LARGE SCALE GENOMIC DNA]</scope>
</reference>
<sequence length="389" mass="43725">MDYFMPRDGRRTLSRALRGHESVEAAQNDLVRLLCYLRMAPFGCDSDVLPNPLHTRKLSLGRPTKWQNIFRHEVAKADAMEKLPGQRKSRQSAWVEITEKARHKAAPSLPTNLAISSGDLVAVHHQGDWKVAAVLTLWRFFKKGNGAQQVTQEIPRGSLHSARVVIMDLDPENKEVYSCNSTSTCVVVPCDNIGLRLDTAEMKKKVNIQGLKILLPEDAQRALNYLKVEFKKAGCKEKKVVAKGRPSRYIKPSIDNFRRSKKGSALIRQEVKRLLVDQAKAFVKKPMLDPNEEFVRYSEHGKATQIKLTALLEKAPMFFSIYFTNIRKKIDFGHRVHKWLVEVSTALKDGSTIPLNGLVAQIASVKCVSNPLEEAAEDQTEESDGNGSD</sequence>
<evidence type="ECO:0000313" key="3">
    <source>
        <dbReference type="Proteomes" id="UP001152797"/>
    </source>
</evidence>
<dbReference type="AlphaFoldDB" id="A0A9P1BVN7"/>
<dbReference type="EMBL" id="CAMXCT030000557">
    <property type="protein sequence ID" value="CAL4767697.1"/>
    <property type="molecule type" value="Genomic_DNA"/>
</dbReference>
<dbReference type="EMBL" id="CAMXCT020000557">
    <property type="protein sequence ID" value="CAL1133760.1"/>
    <property type="molecule type" value="Genomic_DNA"/>
</dbReference>
<name>A0A9P1BVN7_9DINO</name>
<comment type="caution">
    <text evidence="1">The sequence shown here is derived from an EMBL/GenBank/DDBJ whole genome shotgun (WGS) entry which is preliminary data.</text>
</comment>
<accession>A0A9P1BVN7</accession>
<organism evidence="1">
    <name type="scientific">Cladocopium goreaui</name>
    <dbReference type="NCBI Taxonomy" id="2562237"/>
    <lineage>
        <taxon>Eukaryota</taxon>
        <taxon>Sar</taxon>
        <taxon>Alveolata</taxon>
        <taxon>Dinophyceae</taxon>
        <taxon>Suessiales</taxon>
        <taxon>Symbiodiniaceae</taxon>
        <taxon>Cladocopium</taxon>
    </lineage>
</organism>
<gene>
    <name evidence="1" type="ORF">C1SCF055_LOCUS8259</name>
</gene>
<protein>
    <submittedName>
        <fullName evidence="1">Uncharacterized protein</fullName>
    </submittedName>
</protein>
<dbReference type="Proteomes" id="UP001152797">
    <property type="component" value="Unassembled WGS sequence"/>
</dbReference>
<evidence type="ECO:0000313" key="1">
    <source>
        <dbReference type="EMBL" id="CAI3980385.1"/>
    </source>
</evidence>
<dbReference type="EMBL" id="CAMXCT010000557">
    <property type="protein sequence ID" value="CAI3980385.1"/>
    <property type="molecule type" value="Genomic_DNA"/>
</dbReference>